<dbReference type="GO" id="GO:0090656">
    <property type="term" value="P:t-circle formation"/>
    <property type="evidence" value="ECO:0007669"/>
    <property type="project" value="TreeGrafter"/>
</dbReference>
<dbReference type="GO" id="GO:0005657">
    <property type="term" value="C:replication fork"/>
    <property type="evidence" value="ECO:0007669"/>
    <property type="project" value="TreeGrafter"/>
</dbReference>
<evidence type="ECO:0000256" key="1">
    <source>
        <dbReference type="ARBA" id="ARBA00004123"/>
    </source>
</evidence>
<keyword evidence="2" id="KW-0547">Nucleotide-binding</keyword>
<dbReference type="GO" id="GO:0045003">
    <property type="term" value="P:double-strand break repair via synthesis-dependent strand annealing"/>
    <property type="evidence" value="ECO:0007669"/>
    <property type="project" value="TreeGrafter"/>
</dbReference>
<feature type="domain" description="RecA family profile 1" evidence="7">
    <location>
        <begin position="78"/>
        <end position="248"/>
    </location>
</feature>
<name>A0AAV4BC69_9GAST</name>
<dbReference type="PANTHER" id="PTHR46487">
    <property type="entry name" value="DNA REPAIR PROTEIN XRCC3"/>
    <property type="match status" value="1"/>
</dbReference>
<dbReference type="PIRSF" id="PIRSF005856">
    <property type="entry name" value="Rad51"/>
    <property type="match status" value="1"/>
</dbReference>
<dbReference type="GO" id="GO:0000400">
    <property type="term" value="F:four-way junction DNA binding"/>
    <property type="evidence" value="ECO:0007669"/>
    <property type="project" value="TreeGrafter"/>
</dbReference>
<dbReference type="Pfam" id="PF08423">
    <property type="entry name" value="Rad51"/>
    <property type="match status" value="1"/>
</dbReference>
<keyword evidence="4" id="KW-0067">ATP-binding</keyword>
<dbReference type="Gene3D" id="3.40.50.300">
    <property type="entry name" value="P-loop containing nucleotide triphosphate hydrolases"/>
    <property type="match status" value="1"/>
</dbReference>
<dbReference type="InterPro" id="IPR047348">
    <property type="entry name" value="XRCC3-like_C"/>
</dbReference>
<evidence type="ECO:0000256" key="5">
    <source>
        <dbReference type="ARBA" id="ARBA00023204"/>
    </source>
</evidence>
<reference evidence="8 9" key="1">
    <citation type="journal article" date="2021" name="Elife">
        <title>Chloroplast acquisition without the gene transfer in kleptoplastic sea slugs, Plakobranchus ocellatus.</title>
        <authorList>
            <person name="Maeda T."/>
            <person name="Takahashi S."/>
            <person name="Yoshida T."/>
            <person name="Shimamura S."/>
            <person name="Takaki Y."/>
            <person name="Nagai Y."/>
            <person name="Toyoda A."/>
            <person name="Suzuki Y."/>
            <person name="Arimoto A."/>
            <person name="Ishii H."/>
            <person name="Satoh N."/>
            <person name="Nishiyama T."/>
            <person name="Hasebe M."/>
            <person name="Maruyama T."/>
            <person name="Minagawa J."/>
            <person name="Obokata J."/>
            <person name="Shigenobu S."/>
        </authorList>
    </citation>
    <scope>NUCLEOTIDE SEQUENCE [LARGE SCALE GENOMIC DNA]</scope>
</reference>
<evidence type="ECO:0000256" key="2">
    <source>
        <dbReference type="ARBA" id="ARBA00022741"/>
    </source>
</evidence>
<evidence type="ECO:0000259" key="7">
    <source>
        <dbReference type="PROSITE" id="PS50162"/>
    </source>
</evidence>
<dbReference type="PROSITE" id="PS50162">
    <property type="entry name" value="RECA_2"/>
    <property type="match status" value="1"/>
</dbReference>
<evidence type="ECO:0000313" key="8">
    <source>
        <dbReference type="EMBL" id="GFO17153.1"/>
    </source>
</evidence>
<comment type="subcellular location">
    <subcellularLocation>
        <location evidence="1">Nucleus</location>
    </subcellularLocation>
</comment>
<dbReference type="GO" id="GO:0033065">
    <property type="term" value="C:Rad51C-XRCC3 complex"/>
    <property type="evidence" value="ECO:0007669"/>
    <property type="project" value="TreeGrafter"/>
</dbReference>
<proteinExistence type="predicted"/>
<protein>
    <submittedName>
        <fullName evidence="8">DNA repair protein xrcc3</fullName>
    </submittedName>
</protein>
<sequence length="335" mass="36613">MKTGKATGPDMISTEMMQALEANMSESRQILTLSGSDLANLSGLSCRDAELLKTHIASQLIPQGPLTALQILKDESLQPWKLSTSCPVIDKVLKGGFLSGVISEISGESACGKTQLCLQLCLSVQIDEKNGGGAVYICTEDVFPSRRLQQLIRFYNSKRRSHKFGDNIFIEHVADFEGLDLCVEKRLPALLARGMVKLVVIDSVAALFRCHYTAAQMMERAHHLSQFASVLHQLAAQHRIPVICVNQVSANMDGPGINSVTPALGLTWANQVTCRVMMSRVESSEAVEDQQPNHTIAKNFPTYRQLSVLFAPHLAPARIKVYIDDTGMHGIGAIT</sequence>
<dbReference type="InterPro" id="IPR013632">
    <property type="entry name" value="Rad51_C"/>
</dbReference>
<keyword evidence="5" id="KW-0234">DNA repair</keyword>
<comment type="caution">
    <text evidence="8">The sequence shown here is derived from an EMBL/GenBank/DDBJ whole genome shotgun (WGS) entry which is preliminary data.</text>
</comment>
<organism evidence="8 9">
    <name type="scientific">Plakobranchus ocellatus</name>
    <dbReference type="NCBI Taxonomy" id="259542"/>
    <lineage>
        <taxon>Eukaryota</taxon>
        <taxon>Metazoa</taxon>
        <taxon>Spiralia</taxon>
        <taxon>Lophotrochozoa</taxon>
        <taxon>Mollusca</taxon>
        <taxon>Gastropoda</taxon>
        <taxon>Heterobranchia</taxon>
        <taxon>Euthyneura</taxon>
        <taxon>Panpulmonata</taxon>
        <taxon>Sacoglossa</taxon>
        <taxon>Placobranchoidea</taxon>
        <taxon>Plakobranchidae</taxon>
        <taxon>Plakobranchus</taxon>
    </lineage>
</organism>
<evidence type="ECO:0000256" key="6">
    <source>
        <dbReference type="ARBA" id="ARBA00023242"/>
    </source>
</evidence>
<gene>
    <name evidence="8" type="ORF">PoB_004365800</name>
</gene>
<accession>A0AAV4BC69</accession>
<dbReference type="InterPro" id="IPR027417">
    <property type="entry name" value="P-loop_NTPase"/>
</dbReference>
<dbReference type="AlphaFoldDB" id="A0AAV4BC69"/>
<dbReference type="InterPro" id="IPR020588">
    <property type="entry name" value="RecA_ATP-bd"/>
</dbReference>
<dbReference type="PANTHER" id="PTHR46487:SF1">
    <property type="entry name" value="DNA REPAIR PROTEIN XRCC3"/>
    <property type="match status" value="1"/>
</dbReference>
<keyword evidence="3" id="KW-0227">DNA damage</keyword>
<dbReference type="InterPro" id="IPR016467">
    <property type="entry name" value="DNA_recomb/repair_RecA-like"/>
</dbReference>
<dbReference type="GO" id="GO:0005524">
    <property type="term" value="F:ATP binding"/>
    <property type="evidence" value="ECO:0007669"/>
    <property type="project" value="UniProtKB-KW"/>
</dbReference>
<keyword evidence="9" id="KW-1185">Reference proteome</keyword>
<keyword evidence="6" id="KW-0539">Nucleus</keyword>
<evidence type="ECO:0000256" key="4">
    <source>
        <dbReference type="ARBA" id="ARBA00022840"/>
    </source>
</evidence>
<evidence type="ECO:0000256" key="3">
    <source>
        <dbReference type="ARBA" id="ARBA00022763"/>
    </source>
</evidence>
<dbReference type="GO" id="GO:0071140">
    <property type="term" value="P:resolution of mitotic recombination intermediates"/>
    <property type="evidence" value="ECO:0007669"/>
    <property type="project" value="TreeGrafter"/>
</dbReference>
<dbReference type="GO" id="GO:0000722">
    <property type="term" value="P:telomere maintenance via recombination"/>
    <property type="evidence" value="ECO:0007669"/>
    <property type="project" value="TreeGrafter"/>
</dbReference>
<dbReference type="CDD" id="cd19491">
    <property type="entry name" value="XRCC3"/>
    <property type="match status" value="1"/>
</dbReference>
<dbReference type="SUPFAM" id="SSF52540">
    <property type="entry name" value="P-loop containing nucleoside triphosphate hydrolases"/>
    <property type="match status" value="1"/>
</dbReference>
<dbReference type="GO" id="GO:0140664">
    <property type="term" value="F:ATP-dependent DNA damage sensor activity"/>
    <property type="evidence" value="ECO:0007669"/>
    <property type="project" value="InterPro"/>
</dbReference>
<evidence type="ECO:0000313" key="9">
    <source>
        <dbReference type="Proteomes" id="UP000735302"/>
    </source>
</evidence>
<dbReference type="Proteomes" id="UP000735302">
    <property type="component" value="Unassembled WGS sequence"/>
</dbReference>
<dbReference type="EMBL" id="BLXT01004727">
    <property type="protein sequence ID" value="GFO17153.1"/>
    <property type="molecule type" value="Genomic_DNA"/>
</dbReference>